<evidence type="ECO:0000259" key="3">
    <source>
        <dbReference type="Pfam" id="PF19278"/>
    </source>
</evidence>
<geneLocation type="plasmid" evidence="4 7">
    <name>pJCM12687</name>
</geneLocation>
<proteinExistence type="predicted"/>
<dbReference type="InterPro" id="IPR002821">
    <property type="entry name" value="Hydantoinase_A"/>
</dbReference>
<feature type="domain" description="Acetophenone carboxylase-like C-terminal" evidence="3">
    <location>
        <begin position="532"/>
        <end position="704"/>
    </location>
</feature>
<evidence type="ECO:0000313" key="4">
    <source>
        <dbReference type="EMBL" id="BBZ15636.1"/>
    </source>
</evidence>
<dbReference type="InterPro" id="IPR043129">
    <property type="entry name" value="ATPase_NBD"/>
</dbReference>
<organism evidence="5 6">
    <name type="scientific">Mycobacterium branderi</name>
    <dbReference type="NCBI Taxonomy" id="43348"/>
    <lineage>
        <taxon>Bacteria</taxon>
        <taxon>Bacillati</taxon>
        <taxon>Actinomycetota</taxon>
        <taxon>Actinomycetes</taxon>
        <taxon>Mycobacteriales</taxon>
        <taxon>Mycobacteriaceae</taxon>
        <taxon>Mycobacterium</taxon>
    </lineage>
</organism>
<evidence type="ECO:0000313" key="7">
    <source>
        <dbReference type="Proteomes" id="UP000467379"/>
    </source>
</evidence>
<feature type="domain" description="Hydantoinase/oxoprolinase N-terminal" evidence="2">
    <location>
        <begin position="13"/>
        <end position="198"/>
    </location>
</feature>
<feature type="domain" description="Hydantoinase A/oxoprolinase" evidence="1">
    <location>
        <begin position="222"/>
        <end position="514"/>
    </location>
</feature>
<dbReference type="InterPro" id="IPR008040">
    <property type="entry name" value="Hydant_A_N"/>
</dbReference>
<dbReference type="Pfam" id="PF19278">
    <property type="entry name" value="Hydant_A_C"/>
    <property type="match status" value="1"/>
</dbReference>
<sequence>MNGVDFPASGYIIGVDVGGTFTDCVVLDPTGQIVIGKAPSTPPTFQDGFVDAVSAAARDLGLGAAELLCRAGAVLHGCTVGTNALVERRTPPVGLLTTAGHGDTLSFMQAGHRLAELDAREIARLAGHTKPAPLVPKQLIREVDERVAADGAVVVEMDDTAARRQVRELLGAGVETFAIALLWSTVNAKHERRLGELVVQEAPGAFVSLSSEVVARRGEYPRTVATVINAMIGPITSNYLKELESRLTELGYRGQLSIMSCTGGLIDVRAARERPLLTIGSGPVAGVIGAGRLARTSAVTEQAERPDVLTADMGGTTFDVGIIRRGRPVTRMTTRYGQYEYFVPTLDVRSVGAGGGSIVGYDNQTGSLRVGPRSAGAVPGPAAYCRGGVEATITDADLVLGLLNPSTFLGGQLELSVPAAREALERAGAPLGFSAEQTAAGAAHILDAHMADAIRMSSIQQGYDPRGCVMYCYGGAGALHCPAVARALGITTVVMPLGDLAAGWSAFGVASADAVVVRDAAVLLSSPFNPNDLEDLWSQLERNVEAELSPEVRRAGPTYQRFVEMRYAMQVNQLTVPAPAGPCSAAALDELVAAFEQEYEQLYGRGSGYPLAGYVITSLRVAARARTTDFQLRPGVDAPAYRAEPMDERSVIWYDSGPHPVPTPVYSGAKLTAGAAVDGPAVVEFADTVLALRDRQRAVMDRWNSLILSI</sequence>
<dbReference type="Gene3D" id="3.30.420.40">
    <property type="match status" value="1"/>
</dbReference>
<name>A0A7I7WDN8_9MYCO</name>
<reference evidence="5 6" key="1">
    <citation type="submission" date="2016-12" db="EMBL/GenBank/DDBJ databases">
        <title>The new phylogeny of genus Mycobacterium.</title>
        <authorList>
            <person name="Tortoli E."/>
            <person name="Trovato A."/>
            <person name="Cirillo D.M."/>
        </authorList>
    </citation>
    <scope>NUCLEOTIDE SEQUENCE [LARGE SCALE GENOMIC DNA]</scope>
    <source>
        <strain evidence="5 6">DSM 44624</strain>
    </source>
</reference>
<evidence type="ECO:0000313" key="6">
    <source>
        <dbReference type="Proteomes" id="UP000192441"/>
    </source>
</evidence>
<evidence type="ECO:0000259" key="1">
    <source>
        <dbReference type="Pfam" id="PF01968"/>
    </source>
</evidence>
<dbReference type="RefSeq" id="WP_083130706.1">
    <property type="nucleotide sequence ID" value="NZ_AP022607.1"/>
</dbReference>
<dbReference type="PANTHER" id="PTHR11365:SF23">
    <property type="entry name" value="HYPOTHETICAL 5-OXOPROLINASE (EUROFUNG)-RELATED"/>
    <property type="match status" value="1"/>
</dbReference>
<dbReference type="InterPro" id="IPR049517">
    <property type="entry name" value="ACX-like_C"/>
</dbReference>
<dbReference type="GO" id="GO:0017168">
    <property type="term" value="F:5-oxoprolinase (ATP-hydrolyzing) activity"/>
    <property type="evidence" value="ECO:0007669"/>
    <property type="project" value="TreeGrafter"/>
</dbReference>
<dbReference type="Proteomes" id="UP000467379">
    <property type="component" value="Plasmid pJCM12687"/>
</dbReference>
<dbReference type="Pfam" id="PF05378">
    <property type="entry name" value="Hydant_A_N"/>
    <property type="match status" value="1"/>
</dbReference>
<dbReference type="GO" id="GO:0005829">
    <property type="term" value="C:cytosol"/>
    <property type="evidence" value="ECO:0007669"/>
    <property type="project" value="TreeGrafter"/>
</dbReference>
<keyword evidence="7" id="KW-1185">Reference proteome</keyword>
<keyword evidence="4" id="KW-0614">Plasmid</keyword>
<evidence type="ECO:0000313" key="5">
    <source>
        <dbReference type="EMBL" id="ORA40316.1"/>
    </source>
</evidence>
<evidence type="ECO:0000259" key="2">
    <source>
        <dbReference type="Pfam" id="PF05378"/>
    </source>
</evidence>
<dbReference type="OrthoDB" id="9768323at2"/>
<dbReference type="Pfam" id="PF01968">
    <property type="entry name" value="Hydantoinase_A"/>
    <property type="match status" value="1"/>
</dbReference>
<reference evidence="4 7" key="2">
    <citation type="journal article" date="2019" name="Emerg. Microbes Infect.">
        <title>Comprehensive subspecies identification of 175 nontuberculous mycobacteria species based on 7547 genomic profiles.</title>
        <authorList>
            <person name="Matsumoto Y."/>
            <person name="Kinjo T."/>
            <person name="Motooka D."/>
            <person name="Nabeya D."/>
            <person name="Jung N."/>
            <person name="Uechi K."/>
            <person name="Horii T."/>
            <person name="Iida T."/>
            <person name="Fujita J."/>
            <person name="Nakamura S."/>
        </authorList>
    </citation>
    <scope>NUCLEOTIDE SEQUENCE [LARGE SCALE GENOMIC DNA]</scope>
    <source>
        <strain evidence="4 7">JCM 12687</strain>
        <plasmid evidence="4">pJCM12687</plasmid>
    </source>
</reference>
<accession>A0A7I7WDN8</accession>
<protein>
    <submittedName>
        <fullName evidence="4">5-oxoprolinase</fullName>
    </submittedName>
</protein>
<dbReference type="EMBL" id="MVHM01000002">
    <property type="protein sequence ID" value="ORA40316.1"/>
    <property type="molecule type" value="Genomic_DNA"/>
</dbReference>
<gene>
    <name evidence="5" type="ORF">BST20_07140</name>
    <name evidence="4" type="ORF">MBRA_58310</name>
</gene>
<dbReference type="GO" id="GO:0006749">
    <property type="term" value="P:glutathione metabolic process"/>
    <property type="evidence" value="ECO:0007669"/>
    <property type="project" value="TreeGrafter"/>
</dbReference>
<reference evidence="4" key="3">
    <citation type="submission" date="2020-02" db="EMBL/GenBank/DDBJ databases">
        <authorList>
            <person name="Matsumoto Y."/>
            <person name="Motooka D."/>
            <person name="Nakamura S."/>
        </authorList>
    </citation>
    <scope>NUCLEOTIDE SEQUENCE</scope>
    <source>
        <strain evidence="4">JCM 12687</strain>
        <plasmid evidence="4">pJCM12687</plasmid>
    </source>
</reference>
<dbReference type="AlphaFoldDB" id="A0A7I7WDN8"/>
<dbReference type="EMBL" id="AP022607">
    <property type="protein sequence ID" value="BBZ15636.1"/>
    <property type="molecule type" value="Genomic_DNA"/>
</dbReference>
<dbReference type="SUPFAM" id="SSF53067">
    <property type="entry name" value="Actin-like ATPase domain"/>
    <property type="match status" value="1"/>
</dbReference>
<dbReference type="PANTHER" id="PTHR11365">
    <property type="entry name" value="5-OXOPROLINASE RELATED"/>
    <property type="match status" value="1"/>
</dbReference>
<dbReference type="Proteomes" id="UP000192441">
    <property type="component" value="Unassembled WGS sequence"/>
</dbReference>
<dbReference type="InterPro" id="IPR045079">
    <property type="entry name" value="Oxoprolinase-like"/>
</dbReference>